<accession>A0ABC8QXW8</accession>
<keyword evidence="2" id="KW-1185">Reference proteome</keyword>
<evidence type="ECO:0000313" key="1">
    <source>
        <dbReference type="EMBL" id="CAK9137601.1"/>
    </source>
</evidence>
<name>A0ABC8QXW8_9AQUA</name>
<proteinExistence type="predicted"/>
<comment type="caution">
    <text evidence="1">The sequence shown here is derived from an EMBL/GenBank/DDBJ whole genome shotgun (WGS) entry which is preliminary data.</text>
</comment>
<dbReference type="Proteomes" id="UP001642360">
    <property type="component" value="Unassembled WGS sequence"/>
</dbReference>
<gene>
    <name evidence="1" type="ORF">ILEXP_LOCUS4614</name>
</gene>
<reference evidence="1 2" key="1">
    <citation type="submission" date="2024-02" db="EMBL/GenBank/DDBJ databases">
        <authorList>
            <person name="Vignale AGUSTIN F."/>
            <person name="Sosa J E."/>
            <person name="Modenutti C."/>
        </authorList>
    </citation>
    <scope>NUCLEOTIDE SEQUENCE [LARGE SCALE GENOMIC DNA]</scope>
</reference>
<evidence type="ECO:0000313" key="2">
    <source>
        <dbReference type="Proteomes" id="UP001642360"/>
    </source>
</evidence>
<dbReference type="EMBL" id="CAUOFW020000825">
    <property type="protein sequence ID" value="CAK9137601.1"/>
    <property type="molecule type" value="Genomic_DNA"/>
</dbReference>
<dbReference type="AlphaFoldDB" id="A0ABC8QXW8"/>
<organism evidence="1 2">
    <name type="scientific">Ilex paraguariensis</name>
    <name type="common">yerba mate</name>
    <dbReference type="NCBI Taxonomy" id="185542"/>
    <lineage>
        <taxon>Eukaryota</taxon>
        <taxon>Viridiplantae</taxon>
        <taxon>Streptophyta</taxon>
        <taxon>Embryophyta</taxon>
        <taxon>Tracheophyta</taxon>
        <taxon>Spermatophyta</taxon>
        <taxon>Magnoliopsida</taxon>
        <taxon>eudicotyledons</taxon>
        <taxon>Gunneridae</taxon>
        <taxon>Pentapetalae</taxon>
        <taxon>asterids</taxon>
        <taxon>campanulids</taxon>
        <taxon>Aquifoliales</taxon>
        <taxon>Aquifoliaceae</taxon>
        <taxon>Ilex</taxon>
    </lineage>
</organism>
<protein>
    <submittedName>
        <fullName evidence="1">Uncharacterized protein</fullName>
    </submittedName>
</protein>
<sequence>MIPENTLLKQIARFCLLTVCLRHSDNWELLWSTRSNQIPLFGWPSCKEKKRVVSVYFFLQPTAFILSVDNALTLVLSPTDIGTRCCSFAPFLFFPPPTISPRAATFNLFNSLAEYFIHLTSGDPSCKTKLERYARTSCRCKILTKLPFNFYAKHDFRS</sequence>